<organism evidence="1 2">
    <name type="scientific">Aegithalos caudatus</name>
    <name type="common">Long-tailed tit</name>
    <name type="synonym">Acredula caudata</name>
    <dbReference type="NCBI Taxonomy" id="73327"/>
    <lineage>
        <taxon>Eukaryota</taxon>
        <taxon>Metazoa</taxon>
        <taxon>Chordata</taxon>
        <taxon>Craniata</taxon>
        <taxon>Vertebrata</taxon>
        <taxon>Euteleostomi</taxon>
        <taxon>Archelosauria</taxon>
        <taxon>Archosauria</taxon>
        <taxon>Dinosauria</taxon>
        <taxon>Saurischia</taxon>
        <taxon>Theropoda</taxon>
        <taxon>Coelurosauria</taxon>
        <taxon>Aves</taxon>
        <taxon>Neognathae</taxon>
        <taxon>Neoaves</taxon>
        <taxon>Telluraves</taxon>
        <taxon>Australaves</taxon>
        <taxon>Passeriformes</taxon>
        <taxon>Sylvioidea</taxon>
        <taxon>Aegithalidae</taxon>
        <taxon>Aegithalos</taxon>
    </lineage>
</organism>
<dbReference type="EMBL" id="WEIU01013753">
    <property type="protein sequence ID" value="NWH90322.1"/>
    <property type="molecule type" value="Genomic_DNA"/>
</dbReference>
<proteinExistence type="predicted"/>
<feature type="non-terminal residue" evidence="1">
    <location>
        <position position="1"/>
    </location>
</feature>
<sequence>NAALEFSASGNSFILQDFNSPHGTFVSSCQVRLGGILSFGTAGASFQLGVDGAARVGLGMPGKGAQGRVGGDVPGKVPRRGSWVGVAAQGRLQKQKLA</sequence>
<accession>A0A850Y9N3</accession>
<evidence type="ECO:0000313" key="2">
    <source>
        <dbReference type="Proteomes" id="UP000628412"/>
    </source>
</evidence>
<gene>
    <name evidence="1" type="primary">Fhad1_2</name>
    <name evidence="1" type="ORF">AEGCAU_R14857</name>
</gene>
<name>A0A850Y9N3_AEGCA</name>
<dbReference type="AlphaFoldDB" id="A0A850Y9N3"/>
<comment type="caution">
    <text evidence="1">The sequence shown here is derived from an EMBL/GenBank/DDBJ whole genome shotgun (WGS) entry which is preliminary data.</text>
</comment>
<evidence type="ECO:0000313" key="1">
    <source>
        <dbReference type="EMBL" id="NWH90322.1"/>
    </source>
</evidence>
<reference evidence="1" key="1">
    <citation type="submission" date="2019-10" db="EMBL/GenBank/DDBJ databases">
        <title>Bird 10,000 Genomes (B10K) Project - Family phase.</title>
        <authorList>
            <person name="Zhang G."/>
        </authorList>
    </citation>
    <scope>NUCLEOTIDE SEQUENCE</scope>
    <source>
        <strain evidence="1">B10K-DU-002-10</strain>
        <tissue evidence="1">Muscle</tissue>
    </source>
</reference>
<protein>
    <submittedName>
        <fullName evidence="1">FHAD1 protein</fullName>
    </submittedName>
</protein>
<dbReference type="Proteomes" id="UP000628412">
    <property type="component" value="Unassembled WGS sequence"/>
</dbReference>
<keyword evidence="2" id="KW-1185">Reference proteome</keyword>
<feature type="non-terminal residue" evidence="1">
    <location>
        <position position="98"/>
    </location>
</feature>